<dbReference type="Pfam" id="PF00665">
    <property type="entry name" value="rve"/>
    <property type="match status" value="1"/>
</dbReference>
<dbReference type="FunFam" id="3.30.420.10:FF:000032">
    <property type="entry name" value="Retrovirus-related Pol polyprotein from transposon 297-like Protein"/>
    <property type="match status" value="1"/>
</dbReference>
<proteinExistence type="predicted"/>
<dbReference type="PROSITE" id="PS50994">
    <property type="entry name" value="INTEGRASE"/>
    <property type="match status" value="1"/>
</dbReference>
<dbReference type="InterPro" id="IPR036397">
    <property type="entry name" value="RNaseH_sf"/>
</dbReference>
<dbReference type="PANTHER" id="PTHR38681">
    <property type="entry name" value="RETROVIRUS-RELATED POL POLYPROTEIN FROM TRANSPOSON 412-LIKE PROTEIN-RELATED"/>
    <property type="match status" value="1"/>
</dbReference>
<evidence type="ECO:0000256" key="1">
    <source>
        <dbReference type="SAM" id="MobiDB-lite"/>
    </source>
</evidence>
<dbReference type="EMBL" id="LBMM01024564">
    <property type="protein sequence ID" value="KMQ82556.1"/>
    <property type="molecule type" value="Genomic_DNA"/>
</dbReference>
<dbReference type="SUPFAM" id="SSF53098">
    <property type="entry name" value="Ribonuclease H-like"/>
    <property type="match status" value="1"/>
</dbReference>
<protein>
    <submittedName>
        <fullName evidence="3">Pol polyprotein</fullName>
    </submittedName>
</protein>
<feature type="compositionally biased region" description="Low complexity" evidence="1">
    <location>
        <begin position="277"/>
        <end position="293"/>
    </location>
</feature>
<dbReference type="GO" id="GO:0003676">
    <property type="term" value="F:nucleic acid binding"/>
    <property type="evidence" value="ECO:0007669"/>
    <property type="project" value="InterPro"/>
</dbReference>
<keyword evidence="4" id="KW-1185">Reference proteome</keyword>
<feature type="domain" description="Integrase catalytic" evidence="2">
    <location>
        <begin position="1"/>
        <end position="165"/>
    </location>
</feature>
<evidence type="ECO:0000259" key="2">
    <source>
        <dbReference type="PROSITE" id="PS50994"/>
    </source>
</evidence>
<dbReference type="AlphaFoldDB" id="A0A0J7JXC2"/>
<dbReference type="Proteomes" id="UP000036403">
    <property type="component" value="Unassembled WGS sequence"/>
</dbReference>
<sequence length="306" mass="35062">MRFDHVHLDLVGPLPPSKGKSYCLTMIDRYTRWPEAIPIEDIKAETVAQAFYDCWITRFGVPSRVTTDQGRQFESSLFRSLSRLLGIKRIRSSPYHPQANGLIEEFHRPLKTVIKAHNTERWTEVLSTILLGFRSVFKEDIQCTTAELVYGTTLRLPGEMFWASPVEVSQKQLVEDLKEYFSSIRPKPTSCHGERPVFVHPHLKDCTHVFVRNDRVPRPLQQPYDGPFKVIKRGDKTFVVDVRGRKATISLDRLKPAYIVLDSQEHDTPAVITKDVSSSSGTSKQKSTTTRSGRVVKFPQNFVSYR</sequence>
<evidence type="ECO:0000313" key="4">
    <source>
        <dbReference type="Proteomes" id="UP000036403"/>
    </source>
</evidence>
<reference evidence="3 4" key="1">
    <citation type="submission" date="2015-04" db="EMBL/GenBank/DDBJ databases">
        <title>Lasius niger genome sequencing.</title>
        <authorList>
            <person name="Konorov E.A."/>
            <person name="Nikitin M.A."/>
            <person name="Kirill M.V."/>
            <person name="Chang P."/>
        </authorList>
    </citation>
    <scope>NUCLEOTIDE SEQUENCE [LARGE SCALE GENOMIC DNA]</scope>
    <source>
        <tissue evidence="3">Whole</tissue>
    </source>
</reference>
<feature type="region of interest" description="Disordered" evidence="1">
    <location>
        <begin position="271"/>
        <end position="293"/>
    </location>
</feature>
<dbReference type="Gene3D" id="3.30.420.10">
    <property type="entry name" value="Ribonuclease H-like superfamily/Ribonuclease H"/>
    <property type="match status" value="1"/>
</dbReference>
<dbReference type="OrthoDB" id="422540at2759"/>
<evidence type="ECO:0000313" key="3">
    <source>
        <dbReference type="EMBL" id="KMQ82556.1"/>
    </source>
</evidence>
<comment type="caution">
    <text evidence="3">The sequence shown here is derived from an EMBL/GenBank/DDBJ whole genome shotgun (WGS) entry which is preliminary data.</text>
</comment>
<dbReference type="InterPro" id="IPR012337">
    <property type="entry name" value="RNaseH-like_sf"/>
</dbReference>
<gene>
    <name evidence="3" type="ORF">RF55_22571</name>
</gene>
<organism evidence="3 4">
    <name type="scientific">Lasius niger</name>
    <name type="common">Black garden ant</name>
    <dbReference type="NCBI Taxonomy" id="67767"/>
    <lineage>
        <taxon>Eukaryota</taxon>
        <taxon>Metazoa</taxon>
        <taxon>Ecdysozoa</taxon>
        <taxon>Arthropoda</taxon>
        <taxon>Hexapoda</taxon>
        <taxon>Insecta</taxon>
        <taxon>Pterygota</taxon>
        <taxon>Neoptera</taxon>
        <taxon>Endopterygota</taxon>
        <taxon>Hymenoptera</taxon>
        <taxon>Apocrita</taxon>
        <taxon>Aculeata</taxon>
        <taxon>Formicoidea</taxon>
        <taxon>Formicidae</taxon>
        <taxon>Formicinae</taxon>
        <taxon>Lasius</taxon>
        <taxon>Lasius</taxon>
    </lineage>
</organism>
<dbReference type="InterPro" id="IPR001584">
    <property type="entry name" value="Integrase_cat-core"/>
</dbReference>
<name>A0A0J7JXC2_LASNI</name>
<dbReference type="PaxDb" id="67767-A0A0J7JXC2"/>
<dbReference type="STRING" id="67767.A0A0J7JXC2"/>
<dbReference type="PANTHER" id="PTHR38681:SF1">
    <property type="entry name" value="RETROVIRUS-RELATED POL POLYPROTEIN FROM TRANSPOSON 412-LIKE PROTEIN"/>
    <property type="match status" value="1"/>
</dbReference>
<dbReference type="GO" id="GO:0015074">
    <property type="term" value="P:DNA integration"/>
    <property type="evidence" value="ECO:0007669"/>
    <property type="project" value="InterPro"/>
</dbReference>
<accession>A0A0J7JXC2</accession>